<gene>
    <name evidence="1" type="ORF">O4U47_30900</name>
</gene>
<accession>A0ABT4TXF9</accession>
<comment type="caution">
    <text evidence="1">The sequence shown here is derived from an EMBL/GenBank/DDBJ whole genome shotgun (WGS) entry which is preliminary data.</text>
</comment>
<reference evidence="1" key="1">
    <citation type="submission" date="2023-01" db="EMBL/GenBank/DDBJ databases">
        <title>Draft genome sequence of Nocardiopsis sp. LSu2-4 isolated from halophytes.</title>
        <authorList>
            <person name="Duangmal K."/>
            <person name="Chantavorakit T."/>
        </authorList>
    </citation>
    <scope>NUCLEOTIDE SEQUENCE</scope>
    <source>
        <strain evidence="1">LSu2-4</strain>
    </source>
</reference>
<evidence type="ECO:0000313" key="1">
    <source>
        <dbReference type="EMBL" id="MDA2808954.1"/>
    </source>
</evidence>
<dbReference type="RefSeq" id="WP_270681539.1">
    <property type="nucleotide sequence ID" value="NZ_JAQFWP010000121.1"/>
</dbReference>
<organism evidence="1 2">
    <name type="scientific">Nocardiopsis suaedae</name>
    <dbReference type="NCBI Taxonomy" id="3018444"/>
    <lineage>
        <taxon>Bacteria</taxon>
        <taxon>Bacillati</taxon>
        <taxon>Actinomycetota</taxon>
        <taxon>Actinomycetes</taxon>
        <taxon>Streptosporangiales</taxon>
        <taxon>Nocardiopsidaceae</taxon>
        <taxon>Nocardiopsis</taxon>
    </lineage>
</organism>
<name>A0ABT4TXF9_9ACTN</name>
<evidence type="ECO:0008006" key="3">
    <source>
        <dbReference type="Google" id="ProtNLM"/>
    </source>
</evidence>
<protein>
    <recommendedName>
        <fullName evidence="3">Cytotoxic translational repressor of toxin-antitoxin stability system</fullName>
    </recommendedName>
</protein>
<proteinExistence type="predicted"/>
<sequence length="83" mass="9325">MSGYRVDFTAKASSETVGLPPRAFKALIEALGRVRRDPWGRTSEQGSGGTAYRWGMFGEDGMFLAYIDEDTRIVRVYGLTWIE</sequence>
<dbReference type="EMBL" id="JAQFWP010000121">
    <property type="protein sequence ID" value="MDA2808954.1"/>
    <property type="molecule type" value="Genomic_DNA"/>
</dbReference>
<dbReference type="Proteomes" id="UP001165685">
    <property type="component" value="Unassembled WGS sequence"/>
</dbReference>
<keyword evidence="2" id="KW-1185">Reference proteome</keyword>
<evidence type="ECO:0000313" key="2">
    <source>
        <dbReference type="Proteomes" id="UP001165685"/>
    </source>
</evidence>